<organism evidence="1 2">
    <name type="scientific">Araneus ventricosus</name>
    <name type="common">Orbweaver spider</name>
    <name type="synonym">Epeira ventricosa</name>
    <dbReference type="NCBI Taxonomy" id="182803"/>
    <lineage>
        <taxon>Eukaryota</taxon>
        <taxon>Metazoa</taxon>
        <taxon>Ecdysozoa</taxon>
        <taxon>Arthropoda</taxon>
        <taxon>Chelicerata</taxon>
        <taxon>Arachnida</taxon>
        <taxon>Araneae</taxon>
        <taxon>Araneomorphae</taxon>
        <taxon>Entelegynae</taxon>
        <taxon>Araneoidea</taxon>
        <taxon>Araneidae</taxon>
        <taxon>Araneus</taxon>
    </lineage>
</organism>
<proteinExistence type="predicted"/>
<name>A0A4Y2TYB4_ARAVE</name>
<evidence type="ECO:0000313" key="2">
    <source>
        <dbReference type="Proteomes" id="UP000499080"/>
    </source>
</evidence>
<sequence>MGPTKHRLSIYHVITAIGMQIPERASLYVAAVRWLRTHILTFPENGPTETGGFRVWQVSSGRSKSESIRLQLAYKSLLSTALWAAIRLTIGIRTLRPCHLYLQPRLSRAHGNVHGPTLCFPSNGSCWGSLPGILSRSTLVCLHRPVIFDCWGGESVASLRFRNDKSVRYLSEAA</sequence>
<accession>A0A4Y2TYB4</accession>
<dbReference type="AlphaFoldDB" id="A0A4Y2TYB4"/>
<keyword evidence="2" id="KW-1185">Reference proteome</keyword>
<comment type="caution">
    <text evidence="1">The sequence shown here is derived from an EMBL/GenBank/DDBJ whole genome shotgun (WGS) entry which is preliminary data.</text>
</comment>
<gene>
    <name evidence="1" type="ORF">AVEN_77749_1</name>
</gene>
<dbReference type="Proteomes" id="UP000499080">
    <property type="component" value="Unassembled WGS sequence"/>
</dbReference>
<reference evidence="1 2" key="1">
    <citation type="journal article" date="2019" name="Sci. Rep.">
        <title>Orb-weaving spider Araneus ventricosus genome elucidates the spidroin gene catalogue.</title>
        <authorList>
            <person name="Kono N."/>
            <person name="Nakamura H."/>
            <person name="Ohtoshi R."/>
            <person name="Moran D.A.P."/>
            <person name="Shinohara A."/>
            <person name="Yoshida Y."/>
            <person name="Fujiwara M."/>
            <person name="Mori M."/>
            <person name="Tomita M."/>
            <person name="Arakawa K."/>
        </authorList>
    </citation>
    <scope>NUCLEOTIDE SEQUENCE [LARGE SCALE GENOMIC DNA]</scope>
</reference>
<evidence type="ECO:0000313" key="1">
    <source>
        <dbReference type="EMBL" id="GBO04316.1"/>
    </source>
</evidence>
<protein>
    <submittedName>
        <fullName evidence="1">Uncharacterized protein</fullName>
    </submittedName>
</protein>
<dbReference type="EMBL" id="BGPR01031318">
    <property type="protein sequence ID" value="GBO04316.1"/>
    <property type="molecule type" value="Genomic_DNA"/>
</dbReference>